<dbReference type="EMBL" id="JAAIUW010000013">
    <property type="protein sequence ID" value="KAF7804772.1"/>
    <property type="molecule type" value="Genomic_DNA"/>
</dbReference>
<accession>A0A834W0K4</accession>
<proteinExistence type="predicted"/>
<sequence>MPTTFINYGHATKSWEWATTSTRCDHANQNYTRSQGAFT</sequence>
<protein>
    <submittedName>
        <fullName evidence="1">Uncharacterized protein</fullName>
    </submittedName>
</protein>
<name>A0A834W0K4_9FABA</name>
<keyword evidence="2" id="KW-1185">Reference proteome</keyword>
<gene>
    <name evidence="1" type="ORF">G2W53_043883</name>
</gene>
<dbReference type="AlphaFoldDB" id="A0A834W0K4"/>
<reference evidence="1" key="1">
    <citation type="submission" date="2020-09" db="EMBL/GenBank/DDBJ databases">
        <title>Genome-Enabled Discovery of Anthraquinone Biosynthesis in Senna tora.</title>
        <authorList>
            <person name="Kang S.-H."/>
            <person name="Pandey R.P."/>
            <person name="Lee C.-M."/>
            <person name="Sim J.-S."/>
            <person name="Jeong J.-T."/>
            <person name="Choi B.-S."/>
            <person name="Jung M."/>
            <person name="Ginzburg D."/>
            <person name="Zhao K."/>
            <person name="Won S.Y."/>
            <person name="Oh T.-J."/>
            <person name="Yu Y."/>
            <person name="Kim N.-H."/>
            <person name="Lee O.R."/>
            <person name="Lee T.-H."/>
            <person name="Bashyal P."/>
            <person name="Kim T.-S."/>
            <person name="Lee W.-H."/>
            <person name="Kawkins C."/>
            <person name="Kim C.-K."/>
            <person name="Kim J.S."/>
            <person name="Ahn B.O."/>
            <person name="Rhee S.Y."/>
            <person name="Sohng J.K."/>
        </authorList>
    </citation>
    <scope>NUCLEOTIDE SEQUENCE</scope>
    <source>
        <tissue evidence="1">Leaf</tissue>
    </source>
</reference>
<dbReference type="Proteomes" id="UP000634136">
    <property type="component" value="Unassembled WGS sequence"/>
</dbReference>
<evidence type="ECO:0000313" key="1">
    <source>
        <dbReference type="EMBL" id="KAF7804772.1"/>
    </source>
</evidence>
<comment type="caution">
    <text evidence="1">The sequence shown here is derived from an EMBL/GenBank/DDBJ whole genome shotgun (WGS) entry which is preliminary data.</text>
</comment>
<organism evidence="1 2">
    <name type="scientific">Senna tora</name>
    <dbReference type="NCBI Taxonomy" id="362788"/>
    <lineage>
        <taxon>Eukaryota</taxon>
        <taxon>Viridiplantae</taxon>
        <taxon>Streptophyta</taxon>
        <taxon>Embryophyta</taxon>
        <taxon>Tracheophyta</taxon>
        <taxon>Spermatophyta</taxon>
        <taxon>Magnoliopsida</taxon>
        <taxon>eudicotyledons</taxon>
        <taxon>Gunneridae</taxon>
        <taxon>Pentapetalae</taxon>
        <taxon>rosids</taxon>
        <taxon>fabids</taxon>
        <taxon>Fabales</taxon>
        <taxon>Fabaceae</taxon>
        <taxon>Caesalpinioideae</taxon>
        <taxon>Cassia clade</taxon>
        <taxon>Senna</taxon>
    </lineage>
</organism>
<evidence type="ECO:0000313" key="2">
    <source>
        <dbReference type="Proteomes" id="UP000634136"/>
    </source>
</evidence>